<evidence type="ECO:0008006" key="3">
    <source>
        <dbReference type="Google" id="ProtNLM"/>
    </source>
</evidence>
<accession>A0AAU9CSV6</accession>
<dbReference type="SUPFAM" id="SSF53850">
    <property type="entry name" value="Periplasmic binding protein-like II"/>
    <property type="match status" value="1"/>
</dbReference>
<dbReference type="KEGG" id="mcau:MIT9_P2158"/>
<gene>
    <name evidence="1" type="ORF">MIT9_P2158</name>
</gene>
<protein>
    <recommendedName>
        <fullName evidence="3">PBP domain-containing protein</fullName>
    </recommendedName>
</protein>
<dbReference type="Gene3D" id="3.40.190.10">
    <property type="entry name" value="Periplasmic binding protein-like II"/>
    <property type="match status" value="1"/>
</dbReference>
<evidence type="ECO:0000313" key="2">
    <source>
        <dbReference type="Proteomes" id="UP001321825"/>
    </source>
</evidence>
<reference evidence="2" key="1">
    <citation type="journal article" date="2024" name="Int. J. Syst. Evol. Microbiol.">
        <title>Methylomarinovum tepidoasis sp. nov., a moderately thermophilic methanotroph of the family Methylothermaceae isolated from a deep-sea hydrothermal field.</title>
        <authorList>
            <person name="Hirayama H."/>
            <person name="Takaki Y."/>
            <person name="Abe M."/>
            <person name="Miyazaki M."/>
            <person name="Uematsu K."/>
            <person name="Matsui Y."/>
            <person name="Takai K."/>
        </authorList>
    </citation>
    <scope>NUCLEOTIDE SEQUENCE [LARGE SCALE GENOMIC DNA]</scope>
    <source>
        <strain evidence="2">IT-9</strain>
    </source>
</reference>
<sequence>MFVLGRVWRLTVFLLIGLVLSVGEGGEDPVQDVVVAVHPGVSVTRLSRNELRAIFAMRRRVWPDGTPVRLYVLPDDHPLHRAFCKRILHVYPHQLRRIWDRNVYSGTGQAPVEVDDVKTLHARIAANPGAIGYLPPEWIDEHVKPVEVR</sequence>
<proteinExistence type="predicted"/>
<organism evidence="1 2">
    <name type="scientific">Methylomarinovum caldicuralii</name>
    <dbReference type="NCBI Taxonomy" id="438856"/>
    <lineage>
        <taxon>Bacteria</taxon>
        <taxon>Pseudomonadati</taxon>
        <taxon>Pseudomonadota</taxon>
        <taxon>Gammaproteobacteria</taxon>
        <taxon>Methylococcales</taxon>
        <taxon>Methylothermaceae</taxon>
        <taxon>Methylomarinovum</taxon>
    </lineage>
</organism>
<dbReference type="AlphaFoldDB" id="A0AAU9CSV6"/>
<name>A0AAU9CSV6_9GAMM</name>
<dbReference type="Proteomes" id="UP001321825">
    <property type="component" value="Chromosome"/>
</dbReference>
<dbReference type="EMBL" id="AP024714">
    <property type="protein sequence ID" value="BCX82572.1"/>
    <property type="molecule type" value="Genomic_DNA"/>
</dbReference>
<keyword evidence="2" id="KW-1185">Reference proteome</keyword>
<evidence type="ECO:0000313" key="1">
    <source>
        <dbReference type="EMBL" id="BCX82572.1"/>
    </source>
</evidence>